<evidence type="ECO:0000256" key="1">
    <source>
        <dbReference type="SAM" id="MobiDB-lite"/>
    </source>
</evidence>
<accession>A0A0P0W7T7</accession>
<name>A0A0P0W7T7_ORYSJ</name>
<reference evidence="2 3" key="2">
    <citation type="journal article" date="2013" name="Plant Cell Physiol.">
        <title>Rice Annotation Project Database (RAP-DB): an integrative and interactive database for rice genomics.</title>
        <authorList>
            <person name="Sakai H."/>
            <person name="Lee S.S."/>
            <person name="Tanaka T."/>
            <person name="Numa H."/>
            <person name="Kim J."/>
            <person name="Kawahara Y."/>
            <person name="Wakimoto H."/>
            <person name="Yang C.C."/>
            <person name="Iwamoto M."/>
            <person name="Abe T."/>
            <person name="Yamada Y."/>
            <person name="Muto A."/>
            <person name="Inokuchi H."/>
            <person name="Ikemura T."/>
            <person name="Matsumoto T."/>
            <person name="Sasaki T."/>
            <person name="Itoh T."/>
        </authorList>
    </citation>
    <scope>NUCLEOTIDE SEQUENCE [LARGE SCALE GENOMIC DNA]</scope>
    <source>
        <strain evidence="3">cv. Nipponbare</strain>
    </source>
</reference>
<evidence type="ECO:0000313" key="3">
    <source>
        <dbReference type="Proteomes" id="UP000059680"/>
    </source>
</evidence>
<dbReference type="Proteomes" id="UP000059680">
    <property type="component" value="Chromosome 4"/>
</dbReference>
<gene>
    <name evidence="2" type="ordered locus">Os04g0180500</name>
    <name evidence="2" type="ORF">OSNPB_040180500</name>
</gene>
<proteinExistence type="predicted"/>
<dbReference type="EMBL" id="AP014960">
    <property type="protein sequence ID" value="BAS87956.1"/>
    <property type="molecule type" value="Genomic_DNA"/>
</dbReference>
<dbReference type="InParanoid" id="A0A0P0W7T7"/>
<organism evidence="2 3">
    <name type="scientific">Oryza sativa subsp. japonica</name>
    <name type="common">Rice</name>
    <dbReference type="NCBI Taxonomy" id="39947"/>
    <lineage>
        <taxon>Eukaryota</taxon>
        <taxon>Viridiplantae</taxon>
        <taxon>Streptophyta</taxon>
        <taxon>Embryophyta</taxon>
        <taxon>Tracheophyta</taxon>
        <taxon>Spermatophyta</taxon>
        <taxon>Magnoliopsida</taxon>
        <taxon>Liliopsida</taxon>
        <taxon>Poales</taxon>
        <taxon>Poaceae</taxon>
        <taxon>BOP clade</taxon>
        <taxon>Oryzoideae</taxon>
        <taxon>Oryzeae</taxon>
        <taxon>Oryzinae</taxon>
        <taxon>Oryza</taxon>
        <taxon>Oryza sativa</taxon>
    </lineage>
</organism>
<keyword evidence="3" id="KW-1185">Reference proteome</keyword>
<evidence type="ECO:0000313" key="2">
    <source>
        <dbReference type="EMBL" id="BAS87956.1"/>
    </source>
</evidence>
<dbReference type="PaxDb" id="39947-A0A0P0W7T7"/>
<protein>
    <submittedName>
        <fullName evidence="2">Os04g0180500 protein</fullName>
    </submittedName>
</protein>
<dbReference type="AlphaFoldDB" id="A0A0P0W7T7"/>
<sequence>MLLALSDDLVEDGVQLPACSPQAAPQPGHGVDEPQRREEVAEAESAAELEPDVQSRQELLLELDAARLPERRLGGDRVRARREQPGEGDRLLAAAAAMAGGGGLDVPDEGQRLVIPDRRELPHHLGAEELHRAELAQHPPVGAVGREADVEVVVAEDLRDEEARPRREHDVLVAEHLLRRRRR</sequence>
<feature type="region of interest" description="Disordered" evidence="1">
    <location>
        <begin position="14"/>
        <end position="55"/>
    </location>
</feature>
<feature type="compositionally biased region" description="Basic and acidic residues" evidence="1">
    <location>
        <begin position="30"/>
        <end position="40"/>
    </location>
</feature>
<dbReference type="Gramene" id="Os04t0180500-00">
    <property type="protein sequence ID" value="Os04t0180500-00"/>
    <property type="gene ID" value="Os04g0180500"/>
</dbReference>
<reference evidence="2 3" key="3">
    <citation type="journal article" date="2013" name="Rice">
        <title>Improvement of the Oryza sativa Nipponbare reference genome using next generation sequence and optical map data.</title>
        <authorList>
            <person name="Kawahara Y."/>
            <person name="de la Bastide M."/>
            <person name="Hamilton J.P."/>
            <person name="Kanamori H."/>
            <person name="McCombie W.R."/>
            <person name="Ouyang S."/>
            <person name="Schwartz D.C."/>
            <person name="Tanaka T."/>
            <person name="Wu J."/>
            <person name="Zhou S."/>
            <person name="Childs K.L."/>
            <person name="Davidson R.M."/>
            <person name="Lin H."/>
            <person name="Quesada-Ocampo L."/>
            <person name="Vaillancourt B."/>
            <person name="Sakai H."/>
            <person name="Lee S.S."/>
            <person name="Kim J."/>
            <person name="Numa H."/>
            <person name="Itoh T."/>
            <person name="Buell C.R."/>
            <person name="Matsumoto T."/>
        </authorList>
    </citation>
    <scope>NUCLEOTIDE SEQUENCE [LARGE SCALE GENOMIC DNA]</scope>
    <source>
        <strain evidence="3">cv. Nipponbare</strain>
    </source>
</reference>
<reference evidence="3" key="1">
    <citation type="journal article" date="2005" name="Nature">
        <title>The map-based sequence of the rice genome.</title>
        <authorList>
            <consortium name="International rice genome sequencing project (IRGSP)"/>
            <person name="Matsumoto T."/>
            <person name="Wu J."/>
            <person name="Kanamori H."/>
            <person name="Katayose Y."/>
            <person name="Fujisawa M."/>
            <person name="Namiki N."/>
            <person name="Mizuno H."/>
            <person name="Yamamoto K."/>
            <person name="Antonio B.A."/>
            <person name="Baba T."/>
            <person name="Sakata K."/>
            <person name="Nagamura Y."/>
            <person name="Aoki H."/>
            <person name="Arikawa K."/>
            <person name="Arita K."/>
            <person name="Bito T."/>
            <person name="Chiden Y."/>
            <person name="Fujitsuka N."/>
            <person name="Fukunaka R."/>
            <person name="Hamada M."/>
            <person name="Harada C."/>
            <person name="Hayashi A."/>
            <person name="Hijishita S."/>
            <person name="Honda M."/>
            <person name="Hosokawa S."/>
            <person name="Ichikawa Y."/>
            <person name="Idonuma A."/>
            <person name="Iijima M."/>
            <person name="Ikeda M."/>
            <person name="Ikeno M."/>
            <person name="Ito K."/>
            <person name="Ito S."/>
            <person name="Ito T."/>
            <person name="Ito Y."/>
            <person name="Ito Y."/>
            <person name="Iwabuchi A."/>
            <person name="Kamiya K."/>
            <person name="Karasawa W."/>
            <person name="Kurita K."/>
            <person name="Katagiri S."/>
            <person name="Kikuta A."/>
            <person name="Kobayashi H."/>
            <person name="Kobayashi N."/>
            <person name="Machita K."/>
            <person name="Maehara T."/>
            <person name="Masukawa M."/>
            <person name="Mizubayashi T."/>
            <person name="Mukai Y."/>
            <person name="Nagasaki H."/>
            <person name="Nagata Y."/>
            <person name="Naito S."/>
            <person name="Nakashima M."/>
            <person name="Nakama Y."/>
            <person name="Nakamichi Y."/>
            <person name="Nakamura M."/>
            <person name="Meguro A."/>
            <person name="Negishi M."/>
            <person name="Ohta I."/>
            <person name="Ohta T."/>
            <person name="Okamoto M."/>
            <person name="Ono N."/>
            <person name="Saji S."/>
            <person name="Sakaguchi M."/>
            <person name="Sakai K."/>
            <person name="Shibata M."/>
            <person name="Shimokawa T."/>
            <person name="Song J."/>
            <person name="Takazaki Y."/>
            <person name="Terasawa K."/>
            <person name="Tsugane M."/>
            <person name="Tsuji K."/>
            <person name="Ueda S."/>
            <person name="Waki K."/>
            <person name="Yamagata H."/>
            <person name="Yamamoto M."/>
            <person name="Yamamoto S."/>
            <person name="Yamane H."/>
            <person name="Yoshiki S."/>
            <person name="Yoshihara R."/>
            <person name="Yukawa K."/>
            <person name="Zhong H."/>
            <person name="Yano M."/>
            <person name="Yuan Q."/>
            <person name="Ouyang S."/>
            <person name="Liu J."/>
            <person name="Jones K.M."/>
            <person name="Gansberger K."/>
            <person name="Moffat K."/>
            <person name="Hill J."/>
            <person name="Bera J."/>
            <person name="Fadrosh D."/>
            <person name="Jin S."/>
            <person name="Johri S."/>
            <person name="Kim M."/>
            <person name="Overton L."/>
            <person name="Reardon M."/>
            <person name="Tsitrin T."/>
            <person name="Vuong H."/>
            <person name="Weaver B."/>
            <person name="Ciecko A."/>
            <person name="Tallon L."/>
            <person name="Jackson J."/>
            <person name="Pai G."/>
            <person name="Aken S.V."/>
            <person name="Utterback T."/>
            <person name="Reidmuller S."/>
            <person name="Feldblyum T."/>
            <person name="Hsiao J."/>
            <person name="Zismann V."/>
            <person name="Iobst S."/>
            <person name="de Vazeille A.R."/>
            <person name="Buell C.R."/>
            <person name="Ying K."/>
            <person name="Li Y."/>
            <person name="Lu T."/>
            <person name="Huang Y."/>
            <person name="Zhao Q."/>
            <person name="Feng Q."/>
            <person name="Zhang L."/>
            <person name="Zhu J."/>
            <person name="Weng Q."/>
            <person name="Mu J."/>
            <person name="Lu Y."/>
            <person name="Fan D."/>
            <person name="Liu Y."/>
            <person name="Guan J."/>
            <person name="Zhang Y."/>
            <person name="Yu S."/>
            <person name="Liu X."/>
            <person name="Zhang Y."/>
            <person name="Hong G."/>
            <person name="Han B."/>
            <person name="Choisne N."/>
            <person name="Demange N."/>
            <person name="Orjeda G."/>
            <person name="Samain S."/>
            <person name="Cattolico L."/>
            <person name="Pelletier E."/>
            <person name="Couloux A."/>
            <person name="Segurens B."/>
            <person name="Wincker P."/>
            <person name="D'Hont A."/>
            <person name="Scarpelli C."/>
            <person name="Weissenbach J."/>
            <person name="Salanoubat M."/>
            <person name="Quetier F."/>
            <person name="Yu Y."/>
            <person name="Kim H.R."/>
            <person name="Rambo T."/>
            <person name="Currie J."/>
            <person name="Collura K."/>
            <person name="Luo M."/>
            <person name="Yang T."/>
            <person name="Ammiraju J.S.S."/>
            <person name="Engler F."/>
            <person name="Soderlund C."/>
            <person name="Wing R.A."/>
            <person name="Palmer L.E."/>
            <person name="de la Bastide M."/>
            <person name="Spiegel L."/>
            <person name="Nascimento L."/>
            <person name="Zutavern T."/>
            <person name="O'Shaughnessy A."/>
            <person name="Dike S."/>
            <person name="Dedhia N."/>
            <person name="Preston R."/>
            <person name="Balija V."/>
            <person name="McCombie W.R."/>
            <person name="Chow T."/>
            <person name="Chen H."/>
            <person name="Chung M."/>
            <person name="Chen C."/>
            <person name="Shaw J."/>
            <person name="Wu H."/>
            <person name="Hsiao K."/>
            <person name="Chao Y."/>
            <person name="Chu M."/>
            <person name="Cheng C."/>
            <person name="Hour A."/>
            <person name="Lee P."/>
            <person name="Lin S."/>
            <person name="Lin Y."/>
            <person name="Liou J."/>
            <person name="Liu S."/>
            <person name="Hsing Y."/>
            <person name="Raghuvanshi S."/>
            <person name="Mohanty A."/>
            <person name="Bharti A.K."/>
            <person name="Gaur A."/>
            <person name="Gupta V."/>
            <person name="Kumar D."/>
            <person name="Ravi V."/>
            <person name="Vij S."/>
            <person name="Kapur A."/>
            <person name="Khurana P."/>
            <person name="Khurana P."/>
            <person name="Khurana J.P."/>
            <person name="Tyagi A.K."/>
            <person name="Gaikwad K."/>
            <person name="Singh A."/>
            <person name="Dalal V."/>
            <person name="Srivastava S."/>
            <person name="Dixit A."/>
            <person name="Pal A.K."/>
            <person name="Ghazi I.A."/>
            <person name="Yadav M."/>
            <person name="Pandit A."/>
            <person name="Bhargava A."/>
            <person name="Sureshbabu K."/>
            <person name="Batra K."/>
            <person name="Sharma T.R."/>
            <person name="Mohapatra T."/>
            <person name="Singh N.K."/>
            <person name="Messing J."/>
            <person name="Nelson A.B."/>
            <person name="Fuks G."/>
            <person name="Kavchok S."/>
            <person name="Keizer G."/>
            <person name="Linton E."/>
            <person name="Llaca V."/>
            <person name="Song R."/>
            <person name="Tanyolac B."/>
            <person name="Young S."/>
            <person name="Ho-Il K."/>
            <person name="Hahn J.H."/>
            <person name="Sangsakoo G."/>
            <person name="Vanavichit A."/>
            <person name="de Mattos Luiz.A.T."/>
            <person name="Zimmer P.D."/>
            <person name="Malone G."/>
            <person name="Dellagostin O."/>
            <person name="de Oliveira A.C."/>
            <person name="Bevan M."/>
            <person name="Bancroft I."/>
            <person name="Minx P."/>
            <person name="Cordum H."/>
            <person name="Wilson R."/>
            <person name="Cheng Z."/>
            <person name="Jin W."/>
            <person name="Jiang J."/>
            <person name="Leong S.A."/>
            <person name="Iwama H."/>
            <person name="Gojobori T."/>
            <person name="Itoh T."/>
            <person name="Niimura Y."/>
            <person name="Fujii Y."/>
            <person name="Habara T."/>
            <person name="Sakai H."/>
            <person name="Sato Y."/>
            <person name="Wilson G."/>
            <person name="Kumar K."/>
            <person name="McCouch S."/>
            <person name="Juretic N."/>
            <person name="Hoen D."/>
            <person name="Wright S."/>
            <person name="Bruskiewich R."/>
            <person name="Bureau T."/>
            <person name="Miyao A."/>
            <person name="Hirochika H."/>
            <person name="Nishikawa T."/>
            <person name="Kadowaki K."/>
            <person name="Sugiura M."/>
            <person name="Burr B."/>
            <person name="Sasaki T."/>
        </authorList>
    </citation>
    <scope>NUCLEOTIDE SEQUENCE [LARGE SCALE GENOMIC DNA]</scope>
    <source>
        <strain evidence="3">cv. Nipponbare</strain>
    </source>
</reference>
<feature type="compositionally biased region" description="Acidic residues" evidence="1">
    <location>
        <begin position="41"/>
        <end position="51"/>
    </location>
</feature>